<accession>A0A822FTC1</accession>
<organism evidence="1 2">
    <name type="scientific">Rotaria socialis</name>
    <dbReference type="NCBI Taxonomy" id="392032"/>
    <lineage>
        <taxon>Eukaryota</taxon>
        <taxon>Metazoa</taxon>
        <taxon>Spiralia</taxon>
        <taxon>Gnathifera</taxon>
        <taxon>Rotifera</taxon>
        <taxon>Eurotatoria</taxon>
        <taxon>Bdelloidea</taxon>
        <taxon>Philodinida</taxon>
        <taxon>Philodinidae</taxon>
        <taxon>Rotaria</taxon>
    </lineage>
</organism>
<reference evidence="1" key="1">
    <citation type="submission" date="2021-02" db="EMBL/GenBank/DDBJ databases">
        <authorList>
            <person name="Nowell W R."/>
        </authorList>
    </citation>
    <scope>NUCLEOTIDE SEQUENCE</scope>
</reference>
<evidence type="ECO:0000313" key="1">
    <source>
        <dbReference type="EMBL" id="CAF5137667.1"/>
    </source>
</evidence>
<gene>
    <name evidence="1" type="ORF">QYT958_LOCUS47414</name>
</gene>
<feature type="non-terminal residue" evidence="1">
    <location>
        <position position="40"/>
    </location>
</feature>
<comment type="caution">
    <text evidence="1">The sequence shown here is derived from an EMBL/GenBank/DDBJ whole genome shotgun (WGS) entry which is preliminary data.</text>
</comment>
<sequence>MKIPSKKRSYASKYAGISPSVAIKRRFMIASHEDKKRDID</sequence>
<dbReference type="Proteomes" id="UP000663848">
    <property type="component" value="Unassembled WGS sequence"/>
</dbReference>
<dbReference type="EMBL" id="CAJOBR010089055">
    <property type="protein sequence ID" value="CAF5137667.1"/>
    <property type="molecule type" value="Genomic_DNA"/>
</dbReference>
<evidence type="ECO:0000313" key="2">
    <source>
        <dbReference type="Proteomes" id="UP000663848"/>
    </source>
</evidence>
<name>A0A822FTC1_9BILA</name>
<protein>
    <submittedName>
        <fullName evidence="1">Uncharacterized protein</fullName>
    </submittedName>
</protein>
<dbReference type="AlphaFoldDB" id="A0A822FTC1"/>
<proteinExistence type="predicted"/>